<feature type="region of interest" description="Disordered" evidence="1">
    <location>
        <begin position="306"/>
        <end position="343"/>
    </location>
</feature>
<dbReference type="Proteomes" id="UP000218231">
    <property type="component" value="Unassembled WGS sequence"/>
</dbReference>
<evidence type="ECO:0000313" key="2">
    <source>
        <dbReference type="EMBL" id="PAV74586.1"/>
    </source>
</evidence>
<reference evidence="2 3" key="1">
    <citation type="journal article" date="2017" name="Curr. Biol.">
        <title>Genome architecture and evolution of a unichromosomal asexual nematode.</title>
        <authorList>
            <person name="Fradin H."/>
            <person name="Zegar C."/>
            <person name="Gutwein M."/>
            <person name="Lucas J."/>
            <person name="Kovtun M."/>
            <person name="Corcoran D."/>
            <person name="Baugh L.R."/>
            <person name="Kiontke K."/>
            <person name="Gunsalus K."/>
            <person name="Fitch D.H."/>
            <person name="Piano F."/>
        </authorList>
    </citation>
    <scope>NUCLEOTIDE SEQUENCE [LARGE SCALE GENOMIC DNA]</scope>
    <source>
        <strain evidence="2">PF1309</strain>
    </source>
</reference>
<gene>
    <name evidence="2" type="ORF">WR25_08964</name>
</gene>
<dbReference type="EMBL" id="LIAE01008317">
    <property type="protein sequence ID" value="PAV74586.1"/>
    <property type="molecule type" value="Genomic_DNA"/>
</dbReference>
<sequence>MVEVRRQNDDLLADRGVGAGDDADDVAAGGGGEAGPRRCGERALERDGRVGRVGALRFGDDRGPGRRGALEQRRGGGLAQRTEHRGRGGGTGAGAVGLGPGGLGRGIAADQRRERALARTGARGIQHDDADGAAGRRDLRLGGGGAEIGALLAGETRRRSGEDRDDLAAHVHAPIVVDAELRRDDAATGEDDRCGDAGLGPSGVGAGDVIGVEHERPGASCRVGPAHRAFAGSLVNCQRHVLQVAAGIARRAQARRLELRRYILRRDVVIRRARFAAAQGIGGEEHHVRTHRGLIGRQDGCGVGRGHLGRAGLGGSGRDEGQRGKRAGNTDHAGKSRLSIGPA</sequence>
<proteinExistence type="predicted"/>
<feature type="region of interest" description="Disordered" evidence="1">
    <location>
        <begin position="1"/>
        <end position="99"/>
    </location>
</feature>
<dbReference type="AlphaFoldDB" id="A0A2A2KKM1"/>
<feature type="compositionally biased region" description="Basic and acidic residues" evidence="1">
    <location>
        <begin position="317"/>
        <end position="334"/>
    </location>
</feature>
<comment type="caution">
    <text evidence="2">The sequence shown here is derived from an EMBL/GenBank/DDBJ whole genome shotgun (WGS) entry which is preliminary data.</text>
</comment>
<organism evidence="2 3">
    <name type="scientific">Diploscapter pachys</name>
    <dbReference type="NCBI Taxonomy" id="2018661"/>
    <lineage>
        <taxon>Eukaryota</taxon>
        <taxon>Metazoa</taxon>
        <taxon>Ecdysozoa</taxon>
        <taxon>Nematoda</taxon>
        <taxon>Chromadorea</taxon>
        <taxon>Rhabditida</taxon>
        <taxon>Rhabditina</taxon>
        <taxon>Rhabditomorpha</taxon>
        <taxon>Rhabditoidea</taxon>
        <taxon>Rhabditidae</taxon>
        <taxon>Diploscapter</taxon>
    </lineage>
</organism>
<keyword evidence="3" id="KW-1185">Reference proteome</keyword>
<feature type="compositionally biased region" description="Basic and acidic residues" evidence="1">
    <location>
        <begin position="35"/>
        <end position="50"/>
    </location>
</feature>
<evidence type="ECO:0000313" key="3">
    <source>
        <dbReference type="Proteomes" id="UP000218231"/>
    </source>
</evidence>
<feature type="compositionally biased region" description="Basic and acidic residues" evidence="1">
    <location>
        <begin position="58"/>
        <end position="74"/>
    </location>
</feature>
<evidence type="ECO:0000256" key="1">
    <source>
        <dbReference type="SAM" id="MobiDB-lite"/>
    </source>
</evidence>
<feature type="compositionally biased region" description="Basic and acidic residues" evidence="1">
    <location>
        <begin position="1"/>
        <end position="13"/>
    </location>
</feature>
<name>A0A2A2KKM1_9BILA</name>
<protein>
    <submittedName>
        <fullName evidence="2">Uncharacterized protein</fullName>
    </submittedName>
</protein>
<accession>A0A2A2KKM1</accession>
<feature type="compositionally biased region" description="Gly residues" evidence="1">
    <location>
        <begin position="88"/>
        <end position="99"/>
    </location>
</feature>
<feature type="compositionally biased region" description="Gly residues" evidence="1">
    <location>
        <begin position="306"/>
        <end position="316"/>
    </location>
</feature>